<dbReference type="RefSeq" id="WP_007281482.1">
    <property type="nucleotide sequence ID" value="NZ_ABCK01000066.1"/>
</dbReference>
<gene>
    <name evidence="1" type="ORF">LNTAR_18415</name>
</gene>
<organism evidence="1 2">
    <name type="scientific">Lentisphaera araneosa HTCC2155</name>
    <dbReference type="NCBI Taxonomy" id="313628"/>
    <lineage>
        <taxon>Bacteria</taxon>
        <taxon>Pseudomonadati</taxon>
        <taxon>Lentisphaerota</taxon>
        <taxon>Lentisphaeria</taxon>
        <taxon>Lentisphaerales</taxon>
        <taxon>Lentisphaeraceae</taxon>
        <taxon>Lentisphaera</taxon>
    </lineage>
</organism>
<dbReference type="Gene3D" id="2.170.16.10">
    <property type="entry name" value="Hedgehog/Intein (Hint) domain"/>
    <property type="match status" value="1"/>
</dbReference>
<evidence type="ECO:0008006" key="3">
    <source>
        <dbReference type="Google" id="ProtNLM"/>
    </source>
</evidence>
<proteinExistence type="predicted"/>
<dbReference type="eggNOG" id="COG1372">
    <property type="taxonomic scope" value="Bacteria"/>
</dbReference>
<dbReference type="STRING" id="313628.LNTAR_18415"/>
<sequence>MSKLSKVEFFTELRKRKFFQDDDFGKTLLDDVETNHMAALRTTKMCFVAGTKIHAQQGLVNIEDIKPGMMVLARDEQNTTQSFKPVLQTFVTKPTLLYHLYYTINGGEADDEDPELISGTGEHPFWVVGKQKFVPVKDLKVGDVFRLANGEFATLAKIGTEKAVHGETFTTYNFEVADYHTYFAGDSGLWVHNMGRTLCEQLYSVFEKYIKINDDLWVGLDKSVAWVNKKKTFIDKKLAHLKLINKSRSKYFSELAKGNSPSRARWHDLTGQKLAGDKIGDSGNLGRNIEKKYGITKVPDMAAHHIVEKRDNPFGLDILKKHEIDVDEIANGVFLKRKAIVTRYETDGNGDWLDGTGVVHEGPHT</sequence>
<dbReference type="CDD" id="cd00081">
    <property type="entry name" value="Hint"/>
    <property type="match status" value="1"/>
</dbReference>
<evidence type="ECO:0000313" key="1">
    <source>
        <dbReference type="EMBL" id="EDM24682.1"/>
    </source>
</evidence>
<protein>
    <recommendedName>
        <fullName evidence="3">Intein C-terminal splicing domain-containing protein</fullName>
    </recommendedName>
</protein>
<feature type="non-terminal residue" evidence="1">
    <location>
        <position position="365"/>
    </location>
</feature>
<dbReference type="EMBL" id="ABCK01000066">
    <property type="protein sequence ID" value="EDM24682.1"/>
    <property type="molecule type" value="Genomic_DNA"/>
</dbReference>
<dbReference type="InterPro" id="IPR032871">
    <property type="entry name" value="AHH_dom_containing"/>
</dbReference>
<reference evidence="1 2" key="1">
    <citation type="journal article" date="2010" name="J. Bacteriol.">
        <title>Genome sequence of Lentisphaera araneosa HTCC2155T, the type species of the order Lentisphaerales in the phylum Lentisphaerae.</title>
        <authorList>
            <person name="Thrash J.C."/>
            <person name="Cho J.C."/>
            <person name="Vergin K.L."/>
            <person name="Morris R.M."/>
            <person name="Giovannoni S.J."/>
        </authorList>
    </citation>
    <scope>NUCLEOTIDE SEQUENCE [LARGE SCALE GENOMIC DNA]</scope>
    <source>
        <strain evidence="1 2">HTCC2155</strain>
    </source>
</reference>
<dbReference type="InterPro" id="IPR036844">
    <property type="entry name" value="Hint_dom_sf"/>
</dbReference>
<dbReference type="Pfam" id="PF07591">
    <property type="entry name" value="PT-HINT"/>
    <property type="match status" value="1"/>
</dbReference>
<name>A6DUK0_9BACT</name>
<keyword evidence="2" id="KW-1185">Reference proteome</keyword>
<dbReference type="SUPFAM" id="SSF51294">
    <property type="entry name" value="Hedgehog/intein (Hint) domain"/>
    <property type="match status" value="1"/>
</dbReference>
<dbReference type="Proteomes" id="UP000004947">
    <property type="component" value="Unassembled WGS sequence"/>
</dbReference>
<dbReference type="AlphaFoldDB" id="A6DUK0"/>
<dbReference type="Pfam" id="PF14412">
    <property type="entry name" value="AHH"/>
    <property type="match status" value="1"/>
</dbReference>
<evidence type="ECO:0000313" key="2">
    <source>
        <dbReference type="Proteomes" id="UP000004947"/>
    </source>
</evidence>
<comment type="caution">
    <text evidence="1">The sequence shown here is derived from an EMBL/GenBank/DDBJ whole genome shotgun (WGS) entry which is preliminary data.</text>
</comment>
<accession>A6DUK0</accession>